<dbReference type="SUPFAM" id="SSF53335">
    <property type="entry name" value="S-adenosyl-L-methionine-dependent methyltransferases"/>
    <property type="match status" value="1"/>
</dbReference>
<sequence>MMSSEGVETGMVFGNEFYDKAKQYWSNIQPTVDGVLGGFGYISQSDIHGSEKFLSDLFKTDSAPGRGRALDCGAGIGRVTKHLLANFFAKVDLVDQNKDFVNKVTEYVGEIPQVGNLYVAGLQEFEPTEKYDVIWCQWVLGHLTDDHLIQFLKKCQNALAERGVIVIKENHTSSGEVDVDEVDSSLTRPLDLIKKIVADAGLEPIISKHQKDFPKGLYPVVMMALKPKAPPSEPLESSRS</sequence>
<dbReference type="GO" id="GO:0005737">
    <property type="term" value="C:cytoplasm"/>
    <property type="evidence" value="ECO:0007669"/>
    <property type="project" value="TreeGrafter"/>
</dbReference>
<evidence type="ECO:0000256" key="10">
    <source>
        <dbReference type="ARBA" id="ARBA00048167"/>
    </source>
</evidence>
<evidence type="ECO:0000256" key="5">
    <source>
        <dbReference type="ARBA" id="ARBA00039112"/>
    </source>
</evidence>
<keyword evidence="2" id="KW-0489">Methyltransferase</keyword>
<dbReference type="CDD" id="cd02440">
    <property type="entry name" value="AdoMet_MTases"/>
    <property type="match status" value="1"/>
</dbReference>
<comment type="catalytic activity">
    <reaction evidence="8">
        <text>N-terminal L-seryl-L-prolyl-L-lysyl-[protein] + 3 S-adenosyl-L-methionine = N-terminal N,N,N-trimethyl-L-seryl-L-prolyl-L-lysyl-[protein] + 3 S-adenosyl-L-homocysteine + 3 H(+)</text>
        <dbReference type="Rhea" id="RHEA:54724"/>
        <dbReference type="Rhea" id="RHEA-COMP:13789"/>
        <dbReference type="Rhea" id="RHEA-COMP:13973"/>
        <dbReference type="ChEBI" id="CHEBI:15378"/>
        <dbReference type="ChEBI" id="CHEBI:57856"/>
        <dbReference type="ChEBI" id="CHEBI:59789"/>
        <dbReference type="ChEBI" id="CHEBI:138061"/>
        <dbReference type="ChEBI" id="CHEBI:138317"/>
        <dbReference type="EC" id="2.1.1.244"/>
    </reaction>
</comment>
<proteinExistence type="inferred from homology"/>
<comment type="catalytic activity">
    <reaction evidence="10">
        <text>N-terminal L-alanyl-L-prolyl-L-lysyl-[protein] + 3 S-adenosyl-L-methionine = N-terminal N,N,N-trimethyl-L-alanyl-L-prolyl-L-lysyl-[protein] + 3 S-adenosyl-L-homocysteine + 3 H(+)</text>
        <dbReference type="Rhea" id="RHEA:54712"/>
        <dbReference type="Rhea" id="RHEA-COMP:13785"/>
        <dbReference type="Rhea" id="RHEA-COMP:13971"/>
        <dbReference type="ChEBI" id="CHEBI:15378"/>
        <dbReference type="ChEBI" id="CHEBI:57856"/>
        <dbReference type="ChEBI" id="CHEBI:59789"/>
        <dbReference type="ChEBI" id="CHEBI:138057"/>
        <dbReference type="ChEBI" id="CHEBI:138315"/>
        <dbReference type="EC" id="2.1.1.244"/>
    </reaction>
</comment>
<dbReference type="InterPro" id="IPR029063">
    <property type="entry name" value="SAM-dependent_MTases_sf"/>
</dbReference>
<keyword evidence="3" id="KW-0808">Transferase</keyword>
<evidence type="ECO:0000256" key="6">
    <source>
        <dbReference type="ARBA" id="ARBA00039449"/>
    </source>
</evidence>
<feature type="binding site" evidence="11">
    <location>
        <begin position="122"/>
        <end position="123"/>
    </location>
    <ligand>
        <name>S-adenosyl-L-methionine</name>
        <dbReference type="ChEBI" id="CHEBI:59789"/>
    </ligand>
</feature>
<accession>A0A0K8SZC3</accession>
<evidence type="ECO:0000256" key="3">
    <source>
        <dbReference type="ARBA" id="ARBA00022679"/>
    </source>
</evidence>
<comment type="similarity">
    <text evidence="1">Belongs to the methyltransferase superfamily. NTM1 family.</text>
</comment>
<evidence type="ECO:0000256" key="11">
    <source>
        <dbReference type="PIRSR" id="PIRSR016958-1"/>
    </source>
</evidence>
<dbReference type="Pfam" id="PF05891">
    <property type="entry name" value="Methyltransf_PK"/>
    <property type="match status" value="1"/>
</dbReference>
<evidence type="ECO:0000313" key="12">
    <source>
        <dbReference type="EMBL" id="JAG58638.1"/>
    </source>
</evidence>
<evidence type="ECO:0000256" key="7">
    <source>
        <dbReference type="ARBA" id="ARBA00043129"/>
    </source>
</evidence>
<name>A0A0K8SZC3_LYGHE</name>
<dbReference type="EMBL" id="GBRD01007183">
    <property type="protein sequence ID" value="JAG58638.1"/>
    <property type="molecule type" value="Transcribed_RNA"/>
</dbReference>
<feature type="binding site" evidence="11">
    <location>
        <position position="137"/>
    </location>
    <ligand>
        <name>S-adenosyl-L-methionine</name>
        <dbReference type="ChEBI" id="CHEBI:59789"/>
    </ligand>
</feature>
<feature type="binding site" evidence="11">
    <location>
        <position position="73"/>
    </location>
    <ligand>
        <name>S-adenosyl-L-methionine</name>
        <dbReference type="ChEBI" id="CHEBI:59789"/>
    </ligand>
</feature>
<protein>
    <recommendedName>
        <fullName evidence="6">Alpha N-terminal protein methyltransferase 1</fullName>
        <ecNumber evidence="5">2.1.1.244</ecNumber>
    </recommendedName>
    <alternativeName>
        <fullName evidence="7">X-Pro-Lys N-terminal protein methyltransferase 1</fullName>
    </alternativeName>
</protein>
<evidence type="ECO:0000256" key="8">
    <source>
        <dbReference type="ARBA" id="ARBA00047306"/>
    </source>
</evidence>
<feature type="binding site" evidence="11">
    <location>
        <position position="78"/>
    </location>
    <ligand>
        <name>S-adenosyl-L-methionine</name>
        <dbReference type="ChEBI" id="CHEBI:59789"/>
    </ligand>
</feature>
<dbReference type="GO" id="GO:0032259">
    <property type="term" value="P:methylation"/>
    <property type="evidence" value="ECO:0007669"/>
    <property type="project" value="UniProtKB-KW"/>
</dbReference>
<dbReference type="GO" id="GO:0071885">
    <property type="term" value="F:N-terminal protein N-methyltransferase activity"/>
    <property type="evidence" value="ECO:0007669"/>
    <property type="project" value="UniProtKB-EC"/>
</dbReference>
<evidence type="ECO:0000256" key="2">
    <source>
        <dbReference type="ARBA" id="ARBA00022603"/>
    </source>
</evidence>
<dbReference type="PANTHER" id="PTHR12753:SF0">
    <property type="entry name" value="ALPHA N-TERMINAL PROTEIN METHYLTRANSFERASE 1"/>
    <property type="match status" value="1"/>
</dbReference>
<dbReference type="InterPro" id="IPR008576">
    <property type="entry name" value="MeTrfase_NTM1"/>
</dbReference>
<reference evidence="12" key="1">
    <citation type="submission" date="2014-09" db="EMBL/GenBank/DDBJ databases">
        <authorList>
            <person name="Magalhaes I.L.F."/>
            <person name="Oliveira U."/>
            <person name="Santos F.R."/>
            <person name="Vidigal T.H.D.A."/>
            <person name="Brescovit A.D."/>
            <person name="Santos A.J."/>
        </authorList>
    </citation>
    <scope>NUCLEOTIDE SEQUENCE</scope>
</reference>
<evidence type="ECO:0000256" key="9">
    <source>
        <dbReference type="ARBA" id="ARBA00047885"/>
    </source>
</evidence>
<dbReference type="PIRSF" id="PIRSF016958">
    <property type="entry name" value="DUF858_MeTrfase_lik"/>
    <property type="match status" value="1"/>
</dbReference>
<dbReference type="Gene3D" id="3.40.50.150">
    <property type="entry name" value="Vaccinia Virus protein VP39"/>
    <property type="match status" value="1"/>
</dbReference>
<keyword evidence="4 11" id="KW-0949">S-adenosyl-L-methionine</keyword>
<organism evidence="12">
    <name type="scientific">Lygus hesperus</name>
    <name type="common">Western plant bug</name>
    <dbReference type="NCBI Taxonomy" id="30085"/>
    <lineage>
        <taxon>Eukaryota</taxon>
        <taxon>Metazoa</taxon>
        <taxon>Ecdysozoa</taxon>
        <taxon>Arthropoda</taxon>
        <taxon>Hexapoda</taxon>
        <taxon>Insecta</taxon>
        <taxon>Pterygota</taxon>
        <taxon>Neoptera</taxon>
        <taxon>Paraneoptera</taxon>
        <taxon>Hemiptera</taxon>
        <taxon>Heteroptera</taxon>
        <taxon>Panheteroptera</taxon>
        <taxon>Cimicomorpha</taxon>
        <taxon>Miridae</taxon>
        <taxon>Mirini</taxon>
        <taxon>Lygus</taxon>
    </lineage>
</organism>
<evidence type="ECO:0000256" key="1">
    <source>
        <dbReference type="ARBA" id="ARBA00009059"/>
    </source>
</evidence>
<dbReference type="FunFam" id="3.40.50.150:FF:000025">
    <property type="entry name" value="N-terminal Xaa-Pro-Lys N-methyltransferase 1"/>
    <property type="match status" value="1"/>
</dbReference>
<comment type="catalytic activity">
    <reaction evidence="9">
        <text>N-terminal L-prolyl-L-prolyl-L-lysyl-[protein] + 2 S-adenosyl-L-methionine = N-terminal N,N-dimethyl-L-prolyl-L-prolyl-L-lysyl-[protein] + 2 S-adenosyl-L-homocysteine + 2 H(+)</text>
        <dbReference type="Rhea" id="RHEA:54736"/>
        <dbReference type="Rhea" id="RHEA-COMP:13787"/>
        <dbReference type="Rhea" id="RHEA-COMP:13974"/>
        <dbReference type="ChEBI" id="CHEBI:15378"/>
        <dbReference type="ChEBI" id="CHEBI:57856"/>
        <dbReference type="ChEBI" id="CHEBI:59789"/>
        <dbReference type="ChEBI" id="CHEBI:138059"/>
        <dbReference type="ChEBI" id="CHEBI:138318"/>
        <dbReference type="EC" id="2.1.1.244"/>
    </reaction>
</comment>
<dbReference type="PANTHER" id="PTHR12753">
    <property type="entry name" value="AD-003 - RELATED"/>
    <property type="match status" value="1"/>
</dbReference>
<dbReference type="AlphaFoldDB" id="A0A0K8SZC3"/>
<evidence type="ECO:0000256" key="4">
    <source>
        <dbReference type="ARBA" id="ARBA00022691"/>
    </source>
</evidence>
<dbReference type="EC" id="2.1.1.244" evidence="5"/>